<dbReference type="Proteomes" id="UP000587760">
    <property type="component" value="Unassembled WGS sequence"/>
</dbReference>
<evidence type="ECO:0000313" key="1">
    <source>
        <dbReference type="EMBL" id="MBB6480163.1"/>
    </source>
</evidence>
<evidence type="ECO:0000313" key="2">
    <source>
        <dbReference type="Proteomes" id="UP000587760"/>
    </source>
</evidence>
<gene>
    <name evidence="1" type="ORF">HNR50_001821</name>
</gene>
<dbReference type="RefSeq" id="WP_184746040.1">
    <property type="nucleotide sequence ID" value="NZ_JACHGJ010000002.1"/>
</dbReference>
<name>A0A841R8F0_9SPIO</name>
<dbReference type="EMBL" id="JACHGJ010000002">
    <property type="protein sequence ID" value="MBB6480163.1"/>
    <property type="molecule type" value="Genomic_DNA"/>
</dbReference>
<proteinExistence type="predicted"/>
<accession>A0A841R8F0</accession>
<reference evidence="1 2" key="1">
    <citation type="submission" date="2020-08" db="EMBL/GenBank/DDBJ databases">
        <title>Genomic Encyclopedia of Type Strains, Phase IV (KMG-IV): sequencing the most valuable type-strain genomes for metagenomic binning, comparative biology and taxonomic classification.</title>
        <authorList>
            <person name="Goeker M."/>
        </authorList>
    </citation>
    <scope>NUCLEOTIDE SEQUENCE [LARGE SCALE GENOMIC DNA]</scope>
    <source>
        <strain evidence="1 2">DSM 2461</strain>
    </source>
</reference>
<dbReference type="AlphaFoldDB" id="A0A841R8F0"/>
<comment type="caution">
    <text evidence="1">The sequence shown here is derived from an EMBL/GenBank/DDBJ whole genome shotgun (WGS) entry which is preliminary data.</text>
</comment>
<organism evidence="1 2">
    <name type="scientific">Spirochaeta isovalerica</name>
    <dbReference type="NCBI Taxonomy" id="150"/>
    <lineage>
        <taxon>Bacteria</taxon>
        <taxon>Pseudomonadati</taxon>
        <taxon>Spirochaetota</taxon>
        <taxon>Spirochaetia</taxon>
        <taxon>Spirochaetales</taxon>
        <taxon>Spirochaetaceae</taxon>
        <taxon>Spirochaeta</taxon>
    </lineage>
</organism>
<protein>
    <submittedName>
        <fullName evidence="1">Uncharacterized protein</fullName>
    </submittedName>
</protein>
<sequence length="74" mass="8292">MTESYGEYSLEPLPKKVRSGRYSVNVIISRIVGGERHTVRFSAEDGIHYILEIEAAKEAINLGRNLIDRGLVGF</sequence>
<keyword evidence="2" id="KW-1185">Reference proteome</keyword>